<feature type="domain" description="Ketosynthase family 3 (KS3)" evidence="8">
    <location>
        <begin position="1046"/>
        <end position="1467"/>
    </location>
</feature>
<protein>
    <submittedName>
        <fullName evidence="9">Amino acid adenylation domain-containing protein</fullName>
    </submittedName>
</protein>
<feature type="domain" description="Carrier" evidence="7">
    <location>
        <begin position="2954"/>
        <end position="3028"/>
    </location>
</feature>
<dbReference type="Pfam" id="PF02801">
    <property type="entry name" value="Ketoacyl-synt_C"/>
    <property type="match status" value="2"/>
</dbReference>
<feature type="domain" description="Carrier" evidence="7">
    <location>
        <begin position="1927"/>
        <end position="2002"/>
    </location>
</feature>
<dbReference type="PROSITE" id="PS50075">
    <property type="entry name" value="CARRIER"/>
    <property type="match status" value="5"/>
</dbReference>
<comment type="caution">
    <text evidence="9">The sequence shown here is derived from an EMBL/GenBank/DDBJ whole genome shotgun (WGS) entry which is preliminary data.</text>
</comment>
<dbReference type="InterPro" id="IPR000873">
    <property type="entry name" value="AMP-dep_synth/lig_dom"/>
</dbReference>
<evidence type="ECO:0000259" key="7">
    <source>
        <dbReference type="PROSITE" id="PS50075"/>
    </source>
</evidence>
<keyword evidence="4" id="KW-0808">Transferase</keyword>
<dbReference type="InterPro" id="IPR018201">
    <property type="entry name" value="Ketoacyl_synth_AS"/>
</dbReference>
<evidence type="ECO:0000256" key="4">
    <source>
        <dbReference type="ARBA" id="ARBA00022679"/>
    </source>
</evidence>
<keyword evidence="10" id="KW-1185">Reference proteome</keyword>
<dbReference type="Pfam" id="PF13193">
    <property type="entry name" value="AMP-binding_C"/>
    <property type="match status" value="1"/>
</dbReference>
<dbReference type="Gene3D" id="3.30.70.250">
    <property type="entry name" value="Malonyl-CoA ACP transacylase, ACP-binding"/>
    <property type="match status" value="1"/>
</dbReference>
<dbReference type="GO" id="GO:0031177">
    <property type="term" value="F:phosphopantetheine binding"/>
    <property type="evidence" value="ECO:0007669"/>
    <property type="project" value="InterPro"/>
</dbReference>
<dbReference type="Gene3D" id="1.10.1200.10">
    <property type="entry name" value="ACP-like"/>
    <property type="match status" value="5"/>
</dbReference>
<dbReference type="InterPro" id="IPR014043">
    <property type="entry name" value="Acyl_transferase_dom"/>
</dbReference>
<feature type="region of interest" description="Disordered" evidence="6">
    <location>
        <begin position="2932"/>
        <end position="2952"/>
    </location>
</feature>
<dbReference type="Gene3D" id="3.40.50.980">
    <property type="match status" value="2"/>
</dbReference>
<dbReference type="Pfam" id="PF00550">
    <property type="entry name" value="PP-binding"/>
    <property type="match status" value="5"/>
</dbReference>
<dbReference type="InterPro" id="IPR001242">
    <property type="entry name" value="Condensation_dom"/>
</dbReference>
<dbReference type="Pfam" id="PF16197">
    <property type="entry name" value="KAsynt_C_assoc"/>
    <property type="match status" value="2"/>
</dbReference>
<dbReference type="Pfam" id="PF00668">
    <property type="entry name" value="Condensation"/>
    <property type="match status" value="3"/>
</dbReference>
<dbReference type="Gene3D" id="2.30.38.10">
    <property type="entry name" value="Luciferase, Domain 3"/>
    <property type="match status" value="1"/>
</dbReference>
<dbReference type="PROSITE" id="PS00012">
    <property type="entry name" value="PHOSPHOPANTETHEINE"/>
    <property type="match status" value="2"/>
</dbReference>
<comment type="similarity">
    <text evidence="5">In the C-terminal section; belongs to the NRP synthetase family.</text>
</comment>
<accession>A0A4S8P7A8</accession>
<proteinExistence type="inferred from homology"/>
<dbReference type="InterPro" id="IPR010071">
    <property type="entry name" value="AA_adenyl_dom"/>
</dbReference>
<dbReference type="SMART" id="SM00825">
    <property type="entry name" value="PKS_KS"/>
    <property type="match status" value="2"/>
</dbReference>
<dbReference type="PROSITE" id="PS52004">
    <property type="entry name" value="KS3_2"/>
    <property type="match status" value="2"/>
</dbReference>
<evidence type="ECO:0000259" key="8">
    <source>
        <dbReference type="PROSITE" id="PS52004"/>
    </source>
</evidence>
<dbReference type="SUPFAM" id="SSF56801">
    <property type="entry name" value="Acetyl-CoA synthetase-like"/>
    <property type="match status" value="3"/>
</dbReference>
<dbReference type="NCBIfam" id="TIGR01733">
    <property type="entry name" value="AA-adenyl-dom"/>
    <property type="match status" value="3"/>
</dbReference>
<evidence type="ECO:0000313" key="10">
    <source>
        <dbReference type="Proteomes" id="UP000305792"/>
    </source>
</evidence>
<feature type="compositionally biased region" description="Low complexity" evidence="6">
    <location>
        <begin position="2937"/>
        <end position="2952"/>
    </location>
</feature>
<evidence type="ECO:0000256" key="1">
    <source>
        <dbReference type="ARBA" id="ARBA00001957"/>
    </source>
</evidence>
<dbReference type="InterPro" id="IPR032821">
    <property type="entry name" value="PKS_assoc"/>
</dbReference>
<sequence length="5249" mass="558028">MTESAVPMSPSQQGMYFDSQLRDASEYHVALHLRIEPVPAERLERAVRTVAAEQPALRSAVRNGRNGVAYVVAESVAPPFASHDLRGRESEADAIAAEATRAPFDLAQAPLLRVVHCALGDEDRLVLVCHHLIADGLSVSLLAERLVSLARGTAAEEVAPDTGFLAYQEKQAAALPAAKAERLREYWRENLARQEAPDLAHWLDAGTGDEVGREIRLPLDAELRSALGATAREAEVSEYTLFLAAFGLLVAQYAGTEQASVATPFADRPGIEMEQSVGCFIKTLPVHVDAAPRQSVREMLERLSAEVVGSWKHLSHSIANVLGEYPSLGRVYDVTFIHDSYPAYPAGVLGTVRADRVEFPGKLTVLVERVGDEAAIVLQYKESALSADKAERFARRYLALLERVPGSLDAPVASLRPLLEPESERLIAALDRTHYFDWEPAHLGDLFLAKTAADPARTAWSEGTRDYTNAWAHDASVLVQRKVIEAIGRRGGPVAVLLPRGAHLLAGVFGTALAGSAYVPLSPDMPAERVAQILDDASAAAVLTVGTADLALPAGVARLNIDEWEDLAALQSEREVHERPAEVERGPGDVLYIEYTSGSTGVPKGVVVTHANVQNTAMDLERRFPLREDDVYLLKTAFTFDIFGTEVYGWLFGQGRLAILPVGHEGDALSVLGAVRERRVTHVNFSPTMLRVVLDAARANDHWADLSSLRYVFSGGEALTGDVVERFFALSPGCTLENVYGPTEATMWATHGTVTAEDTGPIAPIGKPLNDYRVLVLDCEGGRCGVDLPGEVCVAGAGVAVGYLNRDELNAAHFVENPYYDPEADPDHMRRMYRTGDLGHLRADGRFAFIRRIDRQVKVGGVRMELGEIEQALLRVEGVVEAAVLVDDSAVPVRLAGCYTGAAEPAQVREALSRHLMPHLVPSALVRLEGLPTSAAGKLDRRALKALLPARVAAAPVAAASPVQERVAGLWRRVLGTAEVDAEASFFAQGGNSLSLMTLQLELREEFGREIRITELLKHHSVAAQARLLGEDAPQETATRSHARRDGDVAIIGIGLQVPGAGDARAFWENLRRGDESITFYDDAALRALGVPESDLRDPAYVKAKGRVEGVDVFDDALFGIAPAEVDATSPQLRLLYKCFWQACEDAGYDPRSLPGRIGVFAGGNDDFAWYERALTGAEGFGDAYQNFTLATNHFLSTRLSYHFDLKGPSMSSLSGCSTSLLTVHQAVQSLRAGECDMAVAGGVTLELPNSGGYRYVDGMMLSPDGHCRPFDAEAAGTVFANGAALLVLKPVEAALRDGDPVYAVVKGSAVGNDGGAKPSFTAPSEDGQYETIRAAYDASGVDPATVSYVEAHGTGTLLGDPIEVASLSRVFAAHENGAIALGSVKGNVGHTDSAAGAVGLSKVALSLRHRYLPGTRNYAVPNPAADFDATPFAVSAEGRPWRGERLRAGVNSFGVGGTNVHMIVEEAPAREATRDNPHELLQFAAASPEALRRTAERVVRDLAGDADASLSDAALTLRSGRAALPYRTAIAVSGGEDRDAWAARLAAAPVARAAAGGRTALLFSGQGNQHHRMGMGLYESDSAAGEVYRRWSDELVGYLPPAEAAEFRAVLSEDDGRVHRTEWSQFALFSAQYATAKVLESFGVVPDVLIGHSIGELTAAALAGVWRLEDAARLVRERGRLMQAQAPGVMLAATAPVERVRRAIEGLPDVWVSLDNSAERCVLGMAEGAFGAVVDRLEAEGVQGVRLHTSHAFHTPMMAGAAEAFAAALAGVPAQDPSIPIVGNGTGRLVRPGEMTDPAYWADHVTEPVRFTESLRTLLSDGPLFGIELGPGRSLTTFASHDPQRGDEHVFVNALRHAMDPAADEAHLLGALGGLWSAGLAIDWRRHDRGRRISLPGYVFDETPHPQDGLAEASPAAPKATEARTAGPTGALEGVVDAFRHVLGHREVAAGDDFFALGGDSLKATGLAARLRREAGIEVTVAEIFASPTPAALAARFRDEGPAAGIAKAPALEDYPLSAAQTRMYLAAKLAPEGLVYNMPSATLLRGTLDPERVRDALRLLVERHEPLRTVFALRDGEVRQRVLDAADFGEPPVAFSRGEVGEGERAESLLADFVRPFDLERGPLFRMAVVDGGAGESLLLFDVHHIIADATSAEVLSRDFSLLYAGKALRALPLQYTDFVMHAQDTAAAEAALLAEFADAPSQDLLAPDRERGSRAPEADRVELYFGPDRAAAVKALAEAHGATPFMVMLAAWGALFARYGDCEDLVIGAPVTGRTASETREMVGMFVNMMPIRLRPNATEGFGTYLDGVRASVLEGLARQDVPFDRLVEGLGRPRTLGRHPLFDVSFDYHNMERHEVAIDGVGARQLDLRPHAVGMDLVATCTESAGELALHIDFAADLYDRATVERLAGHYDELLRRACADDSTPVGTVPLHAAAVLRAFAPRPVAEAFTPVHEMIAAVASSSPEATAVIDGDGTRYSYAQLDGLANVQAARLLEDGLEAGEPVALFAARNVNLLIAQLAILKAGGAYVPLDPAHPAERHERILADVRPRFGFAPAGLAATSRIATVVDIDTCQNESPVEFTGPEVGPDDPIYFVYTSGSTGNPKGIAVKHRGVANLLRDHRERGLFGPGDVIIGLADPTFDIFAFESLIPLASGAGVHMCPEDDRKDATAIAARIADHGVTHIQTPVSKMTALCGNRRFRAQLHRLRLVVCGGEHFPESLLALLQEETTARVFNMYGPTETTVTATVKEFGSGDAVTIGSPVSGTSVLVVSPHGMVQPDGVPGELCIAGEGLAVGYTNNPEEQRRAFTAIAALPGVSVYRTRDVGVRLPNGEFVLRGRLDHQVKVHGNRIELGEVEKTAMRAPGVSYAVAAVEDGDLVLYYTAASSQDPAPAIREAVAAALPDYMRPDALHLLDAMPKLPNNKVDRKALKRPAAPAESPSSVPSAAPSAAPSTVLDVVLAAWAAVLGRAVGAGDNFFDVGGNSYKLMLVANRLEEALGTDVPLVRLFENPTPLGLAESLGESPNLEAGRNLEAAQDEPVSMADLAGIWGAEDKAERRIAVIGMAGVLPGAEGVAEHWDNRARGTVSIARFTREELLDAGIAPEEADDPRYVGARGYVAADTFDADFFEYSERDAAAMDPQARLLHETAWHALEDAGYTPGPDTGDIGVFVGSGTNFPWTAGFLDRKDDPVGAFEAMTLNEKDFLATRIAYKLGLTGPAVNVQTACSTSLVAIHQAVRSLREGESDLAIAGGVALNFPRREGYRWQEGMIFSRDGVCRPFSSDADGTVAGQGCGVVVLKPLDRALADGDHVYAVIAGTAANNDGRRKVGYTAPSVQGQKEVIRAALADAGASPDDVGYIETHGTGTALGDPIEYEALASVYGGGGPCALGAVKGNIGHLDAAAGVAGFIGAVGVLHRGEIPPMANFRSMNQAVDQSGALFVPSARITAGPGALRMAAVSSFGIGGTNAHVVLEAAPPRATAATVEGEHCLPVSARTERSRRRSREALESAMVDGPSLADVSFTLAKGRAVFDSRAVAFAAAGRPVEWIEPQDAPLAVDASDDAAFTLAGGLLRDGTAAGAALRDAVERELGRFDAGLRDALRTAVFEGTAPNPGAARIARFTLAAALLRLTGPEHLHAPAGSDLVLRTALAFTRGELGAAEAVRALGAGSGPKGGTVTGNPSIMDGPVDARVLRRLLASRWVRGGEVERTLFCSEGARVPLPGYDFEPRPFVADIKWSDLGRAHEPAAPVAAGAAEALREAWTEVLGGDPAAEDDFLRSGGDSLTAVHLCALVERRTGLRLSVAEVFADPRFAAIGDLLAAKAIPNAVGTDASAPASPAQRRMYAVCALQGDTTAYNLAIAYRVRGALDPERLRAVLKGLAERHEQLRASFHLEGGALVQRIAAEAPDLLQVVDATEAEADARLTAEPRPFDLATAPLMRVEALAVDGEIRHLLVDMHHIIGDQQSLGVLADDLAAALRGDAQGEPGLAYTEYARTLAAAEAAGDFQADVAFFADLLGDGAPRLELPADRTPAEPATFDGDRHALTCTVDRAALTDLAKHCGATPYMVFLAALTRLLGLYSGQREFVLGTAVSGRTLPGTERTVGMFANTLPLRVADDARRTVREAVGGAREAALAVLGHQNAPFEAVLSALDLHPGGDVHPLFDVLFNYVNTGTEELSLDGVRLDALPPGRLKSRYALSFSVAERAGDFTVDVEYRTELFDRSTVARMASQLDELLKSMAADPEGIVADLRLESEAEHRSRRAALTAAGPAIDASLLERVQASFAAHAGLPALRWDRSEWSYAEVDRITDDLAGGLQAAGVGEGDFVLCLLERGPWQVFSRLALMKCGAVEIPLDAQTPTERIAGTIEDSGAKAVLCSDLRVHEWPEGVAAHRPERLNGPYRAPESITAASPLVMIYTSGTTGRPKGTLVTHGGILSTCADNGYTDYGPGERVLHLTGYTFDPSLLDLYSALLAGATLVMGGHDLNMDVKLLAGFLRDERIDKGILITAVFHLLMAEQPEAIAGMSALYVGGEAMQPWAARLAFEVLGPGGLYNLYGPTEASVCTTYFRVDEVPDLPRMPIGVPARNRGLYIVHPDGTDVPRGVPGELCVAGPSLAIGYHRRPELSAEKFTGAVGSIGERLYRTGDRVVLDGAGRIVYIDRIDQQVKHAGYRIELSEIELVLQDCPGVTEAVVVHTKDRNDSRLTAFYTGESAPGEAGLREFLAAKLPRYMVPQRLVRKTALPLTSHGKVDRKLLAAEVDAAPEPVAAPVPAAPEGADAAVLAAFREVLGAPDLAATDDFFMAGAQSLQAIAVVRGLRESGVDLEVGDVYRHPTAARLSAALRPAAEAPTVREARTLAPGQLRRRVEWAVEDARRAAAAFASEAAAYRFDIGAAARLHRATGAESGAFMHTLTGVDPADAQEALAALAVRHEALRARMDGDDFAVIGTEAFGLLPGLVPVQDVRRLDAAQAAEFTASVARELGAAPFTEGLLWRCVLVREGDESLRLVWAFHHGVFDGFSADVLRSELPRLARGEDLGEAKRYSDFLDAVAGAETESLMDGLETWTAASRAQVAALGDSDLERRVSVPLDGANPLEAALREVHGRLSALTGERNVAIGLVSDCRRWRGEDYADCVGEFLDVVPVLLRGEGDQPAVSARLAEVQARGVHHLHALTGDVQAPLRELAEAYRGPLDLVLVNFQGRIDDADMAEAGEDGPAIASAHLNVWHDDASLHLEWVATAGAGA</sequence>
<dbReference type="EMBL" id="STGX01000017">
    <property type="protein sequence ID" value="THV24622.1"/>
    <property type="molecule type" value="Genomic_DNA"/>
</dbReference>
<evidence type="ECO:0000256" key="2">
    <source>
        <dbReference type="ARBA" id="ARBA00022450"/>
    </source>
</evidence>
<feature type="domain" description="Carrier" evidence="7">
    <location>
        <begin position="4777"/>
        <end position="4851"/>
    </location>
</feature>
<dbReference type="InterPro" id="IPR014030">
    <property type="entry name" value="Ketoacyl_synth_N"/>
</dbReference>
<dbReference type="InterPro" id="IPR020841">
    <property type="entry name" value="PKS_Beta-ketoAc_synthase_dom"/>
</dbReference>
<dbReference type="Gene3D" id="3.40.50.12780">
    <property type="entry name" value="N-terminal domain of ligase-like"/>
    <property type="match status" value="2"/>
</dbReference>
<dbReference type="InterPro" id="IPR036736">
    <property type="entry name" value="ACP-like_sf"/>
</dbReference>
<dbReference type="GO" id="GO:0043041">
    <property type="term" value="P:amino acid activation for nonribosomal peptide biosynthetic process"/>
    <property type="evidence" value="ECO:0007669"/>
    <property type="project" value="TreeGrafter"/>
</dbReference>
<name>A0A4S8P7A8_9ACTN</name>
<dbReference type="Gene3D" id="1.10.1240.100">
    <property type="match status" value="1"/>
</dbReference>
<dbReference type="CDD" id="cd00833">
    <property type="entry name" value="PKS"/>
    <property type="match status" value="2"/>
</dbReference>
<dbReference type="GO" id="GO:0006633">
    <property type="term" value="P:fatty acid biosynthetic process"/>
    <property type="evidence" value="ECO:0007669"/>
    <property type="project" value="InterPro"/>
</dbReference>
<dbReference type="InterPro" id="IPR009081">
    <property type="entry name" value="PP-bd_ACP"/>
</dbReference>
<evidence type="ECO:0000313" key="9">
    <source>
        <dbReference type="EMBL" id="THV24622.1"/>
    </source>
</evidence>
<dbReference type="NCBIfam" id="NF003417">
    <property type="entry name" value="PRK04813.1"/>
    <property type="match status" value="3"/>
</dbReference>
<feature type="domain" description="Carrier" evidence="7">
    <location>
        <begin position="958"/>
        <end position="1033"/>
    </location>
</feature>
<dbReference type="InterPro" id="IPR045851">
    <property type="entry name" value="AMP-bd_C_sf"/>
</dbReference>
<gene>
    <name evidence="9" type="ORF">E9998_20710</name>
</gene>
<dbReference type="GO" id="GO:0004315">
    <property type="term" value="F:3-oxoacyl-[acyl-carrier-protein] synthase activity"/>
    <property type="evidence" value="ECO:0007669"/>
    <property type="project" value="InterPro"/>
</dbReference>
<dbReference type="PANTHER" id="PTHR45527:SF1">
    <property type="entry name" value="FATTY ACID SYNTHASE"/>
    <property type="match status" value="1"/>
</dbReference>
<feature type="region of interest" description="Disordered" evidence="6">
    <location>
        <begin position="1905"/>
        <end position="1929"/>
    </location>
</feature>
<evidence type="ECO:0000256" key="3">
    <source>
        <dbReference type="ARBA" id="ARBA00022553"/>
    </source>
</evidence>
<dbReference type="Pfam" id="PF00698">
    <property type="entry name" value="Acyl_transf_1"/>
    <property type="match status" value="1"/>
</dbReference>
<dbReference type="InterPro" id="IPR023213">
    <property type="entry name" value="CAT-like_dom_sf"/>
</dbReference>
<evidence type="ECO:0000256" key="6">
    <source>
        <dbReference type="SAM" id="MobiDB-lite"/>
    </source>
</evidence>
<feature type="domain" description="Ketosynthase family 3 (KS3)" evidence="8">
    <location>
        <begin position="3060"/>
        <end position="3478"/>
    </location>
</feature>
<dbReference type="GO" id="GO:0044550">
    <property type="term" value="P:secondary metabolite biosynthetic process"/>
    <property type="evidence" value="ECO:0007669"/>
    <property type="project" value="TreeGrafter"/>
</dbReference>
<dbReference type="SUPFAM" id="SSF53901">
    <property type="entry name" value="Thiolase-like"/>
    <property type="match status" value="2"/>
</dbReference>
<dbReference type="Gene3D" id="3.30.70.3290">
    <property type="match status" value="1"/>
</dbReference>
<keyword evidence="2" id="KW-0596">Phosphopantetheine</keyword>
<organism evidence="9 10">
    <name type="scientific">Glycomyces paridis</name>
    <dbReference type="NCBI Taxonomy" id="2126555"/>
    <lineage>
        <taxon>Bacteria</taxon>
        <taxon>Bacillati</taxon>
        <taxon>Actinomycetota</taxon>
        <taxon>Actinomycetes</taxon>
        <taxon>Glycomycetales</taxon>
        <taxon>Glycomycetaceae</taxon>
        <taxon>Glycomyces</taxon>
    </lineage>
</organism>
<dbReference type="InterPro" id="IPR014031">
    <property type="entry name" value="Ketoacyl_synth_C"/>
</dbReference>
<dbReference type="Gene3D" id="3.30.559.10">
    <property type="entry name" value="Chloramphenicol acetyltransferase-like domain"/>
    <property type="match status" value="4"/>
</dbReference>
<dbReference type="Pfam" id="PF00109">
    <property type="entry name" value="ketoacyl-synt"/>
    <property type="match status" value="2"/>
</dbReference>
<feature type="domain" description="Carrier" evidence="7">
    <location>
        <begin position="3753"/>
        <end position="3827"/>
    </location>
</feature>
<dbReference type="RefSeq" id="WP_136531591.1">
    <property type="nucleotide sequence ID" value="NZ_STGX01000017.1"/>
</dbReference>
<dbReference type="InterPro" id="IPR025110">
    <property type="entry name" value="AMP-bd_C"/>
</dbReference>
<dbReference type="InterPro" id="IPR020845">
    <property type="entry name" value="AMP-binding_CS"/>
</dbReference>
<dbReference type="CDD" id="cd05930">
    <property type="entry name" value="A_NRPS"/>
    <property type="match status" value="3"/>
</dbReference>
<dbReference type="SUPFAM" id="SSF52777">
    <property type="entry name" value="CoA-dependent acyltransferases"/>
    <property type="match status" value="8"/>
</dbReference>
<dbReference type="PROSITE" id="PS00455">
    <property type="entry name" value="AMP_BINDING"/>
    <property type="match status" value="2"/>
</dbReference>
<keyword evidence="3" id="KW-0597">Phosphoprotein</keyword>
<dbReference type="Proteomes" id="UP000305792">
    <property type="component" value="Unassembled WGS sequence"/>
</dbReference>
<dbReference type="InterPro" id="IPR020806">
    <property type="entry name" value="PKS_PP-bd"/>
</dbReference>
<reference evidence="9 10" key="1">
    <citation type="journal article" date="2018" name="Int. J. Syst. Evol. Microbiol.">
        <title>Glycomyces paridis sp. nov., isolated from the medicinal plant Paris polyphylla.</title>
        <authorList>
            <person name="Fang X.M."/>
            <person name="Bai J.L."/>
            <person name="Su J."/>
            <person name="Zhao L.L."/>
            <person name="Liu H.Y."/>
            <person name="Ma B.P."/>
            <person name="Zhang Y.Q."/>
            <person name="Yu L.Y."/>
        </authorList>
    </citation>
    <scope>NUCLEOTIDE SEQUENCE [LARGE SCALE GENOMIC DNA]</scope>
    <source>
        <strain evidence="9 10">CPCC 204357</strain>
    </source>
</reference>
<dbReference type="Gene3D" id="3.40.366.10">
    <property type="entry name" value="Malonyl-Coenzyme A Acyl Carrier Protein, domain 2"/>
    <property type="match status" value="1"/>
</dbReference>
<dbReference type="InterPro" id="IPR001227">
    <property type="entry name" value="Ac_transferase_dom_sf"/>
</dbReference>
<dbReference type="InterPro" id="IPR042099">
    <property type="entry name" value="ANL_N_sf"/>
</dbReference>
<dbReference type="Pfam" id="PF00501">
    <property type="entry name" value="AMP-binding"/>
    <property type="match status" value="3"/>
</dbReference>
<dbReference type="InterPro" id="IPR006162">
    <property type="entry name" value="Ppantetheine_attach_site"/>
</dbReference>
<dbReference type="SMART" id="SM00827">
    <property type="entry name" value="PKS_AT"/>
    <property type="match status" value="1"/>
</dbReference>
<dbReference type="Gene3D" id="3.30.300.30">
    <property type="match status" value="3"/>
</dbReference>
<dbReference type="GO" id="GO:0005737">
    <property type="term" value="C:cytoplasm"/>
    <property type="evidence" value="ECO:0007669"/>
    <property type="project" value="TreeGrafter"/>
</dbReference>
<dbReference type="PANTHER" id="PTHR45527">
    <property type="entry name" value="NONRIBOSOMAL PEPTIDE SYNTHETASE"/>
    <property type="match status" value="1"/>
</dbReference>
<dbReference type="InterPro" id="IPR016035">
    <property type="entry name" value="Acyl_Trfase/lysoPLipase"/>
</dbReference>
<dbReference type="InterPro" id="IPR016039">
    <property type="entry name" value="Thiolase-like"/>
</dbReference>
<dbReference type="SUPFAM" id="SSF47336">
    <property type="entry name" value="ACP-like"/>
    <property type="match status" value="5"/>
</dbReference>
<comment type="cofactor">
    <cofactor evidence="1">
        <name>pantetheine 4'-phosphate</name>
        <dbReference type="ChEBI" id="CHEBI:47942"/>
    </cofactor>
</comment>
<dbReference type="SMART" id="SM00823">
    <property type="entry name" value="PKS_PP"/>
    <property type="match status" value="5"/>
</dbReference>
<dbReference type="OrthoDB" id="2472181at2"/>
<dbReference type="PROSITE" id="PS00606">
    <property type="entry name" value="KS3_1"/>
    <property type="match status" value="1"/>
</dbReference>
<dbReference type="Gene3D" id="3.40.47.10">
    <property type="match status" value="2"/>
</dbReference>
<dbReference type="CDD" id="cd19531">
    <property type="entry name" value="LCL_NRPS-like"/>
    <property type="match status" value="2"/>
</dbReference>
<dbReference type="Gene3D" id="3.30.559.30">
    <property type="entry name" value="Nonribosomal peptide synthetase, condensation domain"/>
    <property type="match status" value="4"/>
</dbReference>
<dbReference type="SUPFAM" id="SSF52151">
    <property type="entry name" value="FabD/lysophospholipase-like"/>
    <property type="match status" value="1"/>
</dbReference>
<evidence type="ECO:0000256" key="5">
    <source>
        <dbReference type="ARBA" id="ARBA00029443"/>
    </source>
</evidence>